<dbReference type="OrthoDB" id="5287961at2"/>
<dbReference type="InterPro" id="IPR013517">
    <property type="entry name" value="FG-GAP"/>
</dbReference>
<dbReference type="RefSeq" id="WP_145198594.1">
    <property type="nucleotide sequence ID" value="NZ_CP036434.1"/>
</dbReference>
<keyword evidence="1 2" id="KW-0732">Signal</keyword>
<dbReference type="SUPFAM" id="SSF69318">
    <property type="entry name" value="Integrin alpha N-terminal domain"/>
    <property type="match status" value="1"/>
</dbReference>
<evidence type="ECO:0000256" key="2">
    <source>
        <dbReference type="SAM" id="SignalP"/>
    </source>
</evidence>
<evidence type="ECO:0000256" key="1">
    <source>
        <dbReference type="ARBA" id="ARBA00022729"/>
    </source>
</evidence>
<feature type="signal peptide" evidence="2">
    <location>
        <begin position="1"/>
        <end position="22"/>
    </location>
</feature>
<dbReference type="PANTHER" id="PTHR46580">
    <property type="entry name" value="SENSOR KINASE-RELATED"/>
    <property type="match status" value="1"/>
</dbReference>
<dbReference type="Proteomes" id="UP000320390">
    <property type="component" value="Chromosome"/>
</dbReference>
<sequence length="621" mass="65093" precursor="true">MMSFSSAFLAAILSGAAAVSTAASQVTGAETQVTGAATDEAGRAEATAARATESAELDRREAVASAVQAVVVKIESSFRTEEAGAFREAVAGWFSEDARAVIVPPDPETLESRRIKSFVAGAPGRPVAVERFSIGDFALDEATGMEDAIDDLLRDHAELQRALGGPTTRRAEVHTKEVTPVEGFDALFDVRLHLHHLRAPAGQSAISVSSVLRVRAALEGADGEPRLVGYSLRIDSRVQSSGPADTEGFVDVSGSVLKDPRAALLRPSIPALRDLLDDGLGVGILGHHGVTVADLDGNGIEDIYLPQPGGIPNQLWLRQPDGSAIEAAALAGLDFTDATTSAIFCDLDGDGDRDACLGFDGTVRIFARVGDVYLEAASFERGAITGIAAADTNGDGLVDLYACAYANPYNGTAFPVPYHDASNGQDNIFLLNRTKEPDKLVFVDATVGSGLSQGAARFSFAATFEDYDEDGDTDLYVANDFGRNALYVNSGSGLFTERAEDLGAVDIGAGMAASFADFDGDGRVDLYVSNMASSAGRRITGQEVFQARAADEERSILKRHAKGNTLLLGKDGGRFEESSLATAARWAWGALPIDLDGNGALDIYVPNGFVTGYGAGKAPDL</sequence>
<evidence type="ECO:0000313" key="3">
    <source>
        <dbReference type="EMBL" id="QDV07505.1"/>
    </source>
</evidence>
<dbReference type="AlphaFoldDB" id="A0A518ETV7"/>
<protein>
    <submittedName>
        <fullName evidence="3">FG-GAP repeat protein</fullName>
    </submittedName>
</protein>
<feature type="chain" id="PRO_5022035157" evidence="2">
    <location>
        <begin position="23"/>
        <end position="621"/>
    </location>
</feature>
<dbReference type="EMBL" id="CP036434">
    <property type="protein sequence ID" value="QDV07505.1"/>
    <property type="molecule type" value="Genomic_DNA"/>
</dbReference>
<dbReference type="Pfam" id="PF13517">
    <property type="entry name" value="FG-GAP_3"/>
    <property type="match status" value="2"/>
</dbReference>
<accession>A0A518ETV7</accession>
<name>A0A518ETV7_9BACT</name>
<dbReference type="PANTHER" id="PTHR46580:SF2">
    <property type="entry name" value="MAM DOMAIN-CONTAINING PROTEIN"/>
    <property type="match status" value="1"/>
</dbReference>
<proteinExistence type="predicted"/>
<evidence type="ECO:0000313" key="4">
    <source>
        <dbReference type="Proteomes" id="UP000320390"/>
    </source>
</evidence>
<dbReference type="Gene3D" id="2.130.10.130">
    <property type="entry name" value="Integrin alpha, N-terminal"/>
    <property type="match status" value="1"/>
</dbReference>
<reference evidence="3 4" key="1">
    <citation type="submission" date="2019-02" db="EMBL/GenBank/DDBJ databases">
        <title>Deep-cultivation of Planctomycetes and their phenomic and genomic characterization uncovers novel biology.</title>
        <authorList>
            <person name="Wiegand S."/>
            <person name="Jogler M."/>
            <person name="Boedeker C."/>
            <person name="Pinto D."/>
            <person name="Vollmers J."/>
            <person name="Rivas-Marin E."/>
            <person name="Kohn T."/>
            <person name="Peeters S.H."/>
            <person name="Heuer A."/>
            <person name="Rast P."/>
            <person name="Oberbeckmann S."/>
            <person name="Bunk B."/>
            <person name="Jeske O."/>
            <person name="Meyerdierks A."/>
            <person name="Storesund J.E."/>
            <person name="Kallscheuer N."/>
            <person name="Luecker S."/>
            <person name="Lage O.M."/>
            <person name="Pohl T."/>
            <person name="Merkel B.J."/>
            <person name="Hornburger P."/>
            <person name="Mueller R.-W."/>
            <person name="Bruemmer F."/>
            <person name="Labrenz M."/>
            <person name="Spormann A.M."/>
            <person name="Op den Camp H."/>
            <person name="Overmann J."/>
            <person name="Amann R."/>
            <person name="Jetten M.S.M."/>
            <person name="Mascher T."/>
            <person name="Medema M.H."/>
            <person name="Devos D.P."/>
            <person name="Kaster A.-K."/>
            <person name="Ovreas L."/>
            <person name="Rohde M."/>
            <person name="Galperin M.Y."/>
            <person name="Jogler C."/>
        </authorList>
    </citation>
    <scope>NUCLEOTIDE SEQUENCE [LARGE SCALE GENOMIC DNA]</scope>
    <source>
        <strain evidence="3 4">Poly30</strain>
    </source>
</reference>
<dbReference type="InterPro" id="IPR028994">
    <property type="entry name" value="Integrin_alpha_N"/>
</dbReference>
<gene>
    <name evidence="3" type="ORF">Poly30_30310</name>
</gene>
<keyword evidence="4" id="KW-1185">Reference proteome</keyword>
<organism evidence="3 4">
    <name type="scientific">Saltatorellus ferox</name>
    <dbReference type="NCBI Taxonomy" id="2528018"/>
    <lineage>
        <taxon>Bacteria</taxon>
        <taxon>Pseudomonadati</taxon>
        <taxon>Planctomycetota</taxon>
        <taxon>Planctomycetia</taxon>
        <taxon>Planctomycetia incertae sedis</taxon>
        <taxon>Saltatorellus</taxon>
    </lineage>
</organism>